<dbReference type="Proteomes" id="UP000431744">
    <property type="component" value="Unassembled WGS sequence"/>
</dbReference>
<reference evidence="1 2" key="1">
    <citation type="submission" date="2019-09" db="EMBL/GenBank/DDBJ databases">
        <title>Phylogeny of genus Pseudoclavibacter and closely related genus.</title>
        <authorList>
            <person name="Li Y."/>
        </authorList>
    </citation>
    <scope>NUCLEOTIDE SEQUENCE [LARGE SCALE GENOMIC DNA]</scope>
    <source>
        <strain evidence="1 2">EGI 60007</strain>
    </source>
</reference>
<comment type="caution">
    <text evidence="1">The sequence shown here is derived from an EMBL/GenBank/DDBJ whole genome shotgun (WGS) entry which is preliminary data.</text>
</comment>
<protein>
    <recommendedName>
        <fullName evidence="3">DUF302 domain-containing protein</fullName>
    </recommendedName>
</protein>
<accession>A0A6H9WPZ1</accession>
<dbReference type="AlphaFoldDB" id="A0A6H9WPZ1"/>
<sequence length="176" mass="19254">MSYSANETEVEYGGRRIRLATNAHFDALVAAFEAAVPALSEPDAARRLAEDTDWPAFVRGVQWESPSGFVRVWTSRPDVVMRHAGNSAKSVLWLLVHHGIAARMFRHDPAAALYSSLRIEAHTTSEPGTTLGFDVPSAQFAGFESNKIRQGGAELDRALGDLLEDLGLPRPSALRR</sequence>
<name>A0A6H9WPZ1_9MICO</name>
<dbReference type="RefSeq" id="WP_158027409.1">
    <property type="nucleotide sequence ID" value="NZ_BMHG01000001.1"/>
</dbReference>
<dbReference type="EMBL" id="WBJY01000001">
    <property type="protein sequence ID" value="KAB1648855.1"/>
    <property type="molecule type" value="Genomic_DNA"/>
</dbReference>
<evidence type="ECO:0000313" key="1">
    <source>
        <dbReference type="EMBL" id="KAB1648855.1"/>
    </source>
</evidence>
<evidence type="ECO:0000313" key="2">
    <source>
        <dbReference type="Proteomes" id="UP000431744"/>
    </source>
</evidence>
<keyword evidence="2" id="KW-1185">Reference proteome</keyword>
<dbReference type="OrthoDB" id="3358967at2"/>
<evidence type="ECO:0008006" key="3">
    <source>
        <dbReference type="Google" id="ProtNLM"/>
    </source>
</evidence>
<proteinExistence type="predicted"/>
<gene>
    <name evidence="1" type="ORF">F8O04_00680</name>
</gene>
<organism evidence="1 2">
    <name type="scientific">Pseudoclavibacter endophyticus</name>
    <dbReference type="NCBI Taxonomy" id="1778590"/>
    <lineage>
        <taxon>Bacteria</taxon>
        <taxon>Bacillati</taxon>
        <taxon>Actinomycetota</taxon>
        <taxon>Actinomycetes</taxon>
        <taxon>Micrococcales</taxon>
        <taxon>Microbacteriaceae</taxon>
        <taxon>Pseudoclavibacter</taxon>
    </lineage>
</organism>